<sequence length="278" mass="29804">MDAQSSMHAVKDAFRSTARAAAVAVAAAGALLLAGCANPSLLPVADSPWAAASLPPPDPSTPAAAGAWQHTTFIGKTPTRFVYERKDGRHAVVASAQTSASMLRSAMRVEPEALGALRFSWKVPALIPAADMALREADDAPVRIVLAFEGDRSRFSPRNAMLSELARTLTGEEMPYATLMYVWCNRREVGSVITNPRTDRIRKLVVESGPRRLGEWLDYERDVRADFERAFGEAPGALVGIALMTDTDNTLSKASAWYGPVHLAPRPGAAAPSPLSPR</sequence>
<dbReference type="AlphaFoldDB" id="A0A6J4Q8A2"/>
<gene>
    <name evidence="1" type="ORF">AVDCRST_MAG51-3013</name>
</gene>
<name>A0A6J4Q8A2_9BURK</name>
<protein>
    <recommendedName>
        <fullName evidence="2">DUF3047 domain-containing protein</fullName>
    </recommendedName>
</protein>
<accession>A0A6J4Q8A2</accession>
<dbReference type="Pfam" id="PF11249">
    <property type="entry name" value="DUF3047"/>
    <property type="match status" value="1"/>
</dbReference>
<evidence type="ECO:0008006" key="2">
    <source>
        <dbReference type="Google" id="ProtNLM"/>
    </source>
</evidence>
<organism evidence="1">
    <name type="scientific">uncultured Ramlibacter sp</name>
    <dbReference type="NCBI Taxonomy" id="260755"/>
    <lineage>
        <taxon>Bacteria</taxon>
        <taxon>Pseudomonadati</taxon>
        <taxon>Pseudomonadota</taxon>
        <taxon>Betaproteobacteria</taxon>
        <taxon>Burkholderiales</taxon>
        <taxon>Comamonadaceae</taxon>
        <taxon>Ramlibacter</taxon>
        <taxon>environmental samples</taxon>
    </lineage>
</organism>
<dbReference type="InterPro" id="IPR021409">
    <property type="entry name" value="DUF3047"/>
</dbReference>
<proteinExistence type="predicted"/>
<dbReference type="EMBL" id="CADCUX010000649">
    <property type="protein sequence ID" value="CAA9437589.1"/>
    <property type="molecule type" value="Genomic_DNA"/>
</dbReference>
<evidence type="ECO:0000313" key="1">
    <source>
        <dbReference type="EMBL" id="CAA9437589.1"/>
    </source>
</evidence>
<reference evidence="1" key="1">
    <citation type="submission" date="2020-02" db="EMBL/GenBank/DDBJ databases">
        <authorList>
            <person name="Meier V. D."/>
        </authorList>
    </citation>
    <scope>NUCLEOTIDE SEQUENCE</scope>
    <source>
        <strain evidence="1">AVDCRST_MAG51</strain>
    </source>
</reference>